<dbReference type="GO" id="GO:0017000">
    <property type="term" value="P:antibiotic biosynthetic process"/>
    <property type="evidence" value="ECO:0007669"/>
    <property type="project" value="UniProtKB-ARBA"/>
</dbReference>
<accession>A0A9W9LG84</accession>
<dbReference type="InterPro" id="IPR052374">
    <property type="entry name" value="SERAC1"/>
</dbReference>
<dbReference type="Proteomes" id="UP001149163">
    <property type="component" value="Unassembled WGS sequence"/>
</dbReference>
<keyword evidence="7" id="KW-0472">Membrane</keyword>
<evidence type="ECO:0000256" key="6">
    <source>
        <dbReference type="ARBA" id="ARBA00023128"/>
    </source>
</evidence>
<dbReference type="PANTHER" id="PTHR48182">
    <property type="entry name" value="PROTEIN SERAC1"/>
    <property type="match status" value="1"/>
</dbReference>
<evidence type="ECO:0000256" key="5">
    <source>
        <dbReference type="ARBA" id="ARBA00022824"/>
    </source>
</evidence>
<evidence type="ECO:0000256" key="2">
    <source>
        <dbReference type="ARBA" id="ARBA00004240"/>
    </source>
</evidence>
<protein>
    <submittedName>
        <fullName evidence="10">Alpha/Beta hydrolase protein</fullName>
    </submittedName>
</protein>
<comment type="similarity">
    <text evidence="4">Belongs to the putative lipase ROG1 family.</text>
</comment>
<sequence length="431" mass="47261">MSGSKDEPTGEPGKEGLGDILFDPKEKAKVDIIFVHGLGGNRIDTCKQYGRTQNPRVAKEEFELWHLPNYMSHQLCEYIGTWKNEDRSQFWPKTLLPTDCPTARIMSFGYNSDFAHFFPMIGPKGISPDLTIDNYSASLFDALIGLRKKTNTAERPIIFVAHSLGGLVVANALSRPHGTDDAAKELADQTIGTLFLGTPFHGSSKAKYGSLAVSFLSYFMAAAKQNIEDLKERSAKLASINDAFAKFLKQRDRSRTKPFLEVACFFEDESLYKKGVKIGKIVPKESASWLGVDALSISKDHIAMCKFSDEDSSDYKSVSGKLAQWVADIDKNQDLSSGRVKGLNAQVCHHSSPPILGGLTDVREQGIVVNQGNVDNRGITNHGVVTGNNYGTSKDAIKITGTIVSTALSREEVDTDSMKNYNGVKPVVEPE</sequence>
<dbReference type="PANTHER" id="PTHR48182:SF2">
    <property type="entry name" value="PROTEIN SERAC1"/>
    <property type="match status" value="1"/>
</dbReference>
<reference evidence="10" key="1">
    <citation type="submission" date="2022-11" db="EMBL/GenBank/DDBJ databases">
        <authorList>
            <person name="Petersen C."/>
        </authorList>
    </citation>
    <scope>NUCLEOTIDE SEQUENCE</scope>
    <source>
        <strain evidence="10">IBT 26290</strain>
    </source>
</reference>
<evidence type="ECO:0000256" key="4">
    <source>
        <dbReference type="ARBA" id="ARBA00007920"/>
    </source>
</evidence>
<dbReference type="OrthoDB" id="427518at2759"/>
<evidence type="ECO:0000256" key="8">
    <source>
        <dbReference type="SAM" id="MobiDB-lite"/>
    </source>
</evidence>
<dbReference type="GO" id="GO:0005783">
    <property type="term" value="C:endoplasmic reticulum"/>
    <property type="evidence" value="ECO:0007669"/>
    <property type="project" value="UniProtKB-SubCell"/>
</dbReference>
<evidence type="ECO:0000256" key="7">
    <source>
        <dbReference type="ARBA" id="ARBA00023136"/>
    </source>
</evidence>
<dbReference type="AlphaFoldDB" id="A0A9W9LG84"/>
<feature type="region of interest" description="Disordered" evidence="8">
    <location>
        <begin position="1"/>
        <end position="20"/>
    </location>
</feature>
<feature type="domain" description="DUF676" evidence="9">
    <location>
        <begin position="154"/>
        <end position="273"/>
    </location>
</feature>
<dbReference type="RefSeq" id="XP_056539223.1">
    <property type="nucleotide sequence ID" value="XM_056691517.1"/>
</dbReference>
<proteinExistence type="inferred from homology"/>
<dbReference type="InterPro" id="IPR029058">
    <property type="entry name" value="AB_hydrolase_fold"/>
</dbReference>
<keyword evidence="6" id="KW-0496">Mitochondrion</keyword>
<keyword evidence="10" id="KW-0378">Hydrolase</keyword>
<dbReference type="GO" id="GO:0005739">
    <property type="term" value="C:mitochondrion"/>
    <property type="evidence" value="ECO:0007669"/>
    <property type="project" value="UniProtKB-SubCell"/>
</dbReference>
<dbReference type="Gene3D" id="3.40.50.1820">
    <property type="entry name" value="alpha/beta hydrolase"/>
    <property type="match status" value="1"/>
</dbReference>
<dbReference type="EMBL" id="JAPQKN010000007">
    <property type="protein sequence ID" value="KAJ5152915.1"/>
    <property type="molecule type" value="Genomic_DNA"/>
</dbReference>
<keyword evidence="11" id="KW-1185">Reference proteome</keyword>
<dbReference type="GO" id="GO:0016787">
    <property type="term" value="F:hydrolase activity"/>
    <property type="evidence" value="ECO:0007669"/>
    <property type="project" value="UniProtKB-KW"/>
</dbReference>
<name>A0A9W9LG84_9EURO</name>
<evidence type="ECO:0000259" key="9">
    <source>
        <dbReference type="Pfam" id="PF05057"/>
    </source>
</evidence>
<comment type="subcellular location">
    <subcellularLocation>
        <location evidence="2">Endoplasmic reticulum</location>
    </subcellularLocation>
    <subcellularLocation>
        <location evidence="3">Membrane</location>
    </subcellularLocation>
    <subcellularLocation>
        <location evidence="1">Mitochondrion</location>
    </subcellularLocation>
</comment>
<evidence type="ECO:0000256" key="1">
    <source>
        <dbReference type="ARBA" id="ARBA00004173"/>
    </source>
</evidence>
<evidence type="ECO:0000256" key="3">
    <source>
        <dbReference type="ARBA" id="ARBA00004370"/>
    </source>
</evidence>
<comment type="caution">
    <text evidence="10">The sequence shown here is derived from an EMBL/GenBank/DDBJ whole genome shotgun (WGS) entry which is preliminary data.</text>
</comment>
<organism evidence="10 11">
    <name type="scientific">Penicillium canariense</name>
    <dbReference type="NCBI Taxonomy" id="189055"/>
    <lineage>
        <taxon>Eukaryota</taxon>
        <taxon>Fungi</taxon>
        <taxon>Dikarya</taxon>
        <taxon>Ascomycota</taxon>
        <taxon>Pezizomycotina</taxon>
        <taxon>Eurotiomycetes</taxon>
        <taxon>Eurotiomycetidae</taxon>
        <taxon>Eurotiales</taxon>
        <taxon>Aspergillaceae</taxon>
        <taxon>Penicillium</taxon>
    </lineage>
</organism>
<evidence type="ECO:0000313" key="11">
    <source>
        <dbReference type="Proteomes" id="UP001149163"/>
    </source>
</evidence>
<dbReference type="GO" id="GO:0016020">
    <property type="term" value="C:membrane"/>
    <property type="evidence" value="ECO:0007669"/>
    <property type="project" value="UniProtKB-SubCell"/>
</dbReference>
<dbReference type="InterPro" id="IPR007751">
    <property type="entry name" value="DUF676_lipase-like"/>
</dbReference>
<keyword evidence="5" id="KW-0256">Endoplasmic reticulum</keyword>
<dbReference type="GO" id="GO:0072330">
    <property type="term" value="P:monocarboxylic acid biosynthetic process"/>
    <property type="evidence" value="ECO:0007669"/>
    <property type="project" value="UniProtKB-ARBA"/>
</dbReference>
<dbReference type="SUPFAM" id="SSF53474">
    <property type="entry name" value="alpha/beta-Hydrolases"/>
    <property type="match status" value="1"/>
</dbReference>
<evidence type="ECO:0000313" key="10">
    <source>
        <dbReference type="EMBL" id="KAJ5152915.1"/>
    </source>
</evidence>
<dbReference type="GeneID" id="81430693"/>
<dbReference type="Pfam" id="PF05057">
    <property type="entry name" value="DUF676"/>
    <property type="match status" value="1"/>
</dbReference>
<reference evidence="10" key="2">
    <citation type="journal article" date="2023" name="IMA Fungus">
        <title>Comparative genomic study of the Penicillium genus elucidates a diverse pangenome and 15 lateral gene transfer events.</title>
        <authorList>
            <person name="Petersen C."/>
            <person name="Sorensen T."/>
            <person name="Nielsen M.R."/>
            <person name="Sondergaard T.E."/>
            <person name="Sorensen J.L."/>
            <person name="Fitzpatrick D.A."/>
            <person name="Frisvad J.C."/>
            <person name="Nielsen K.L."/>
        </authorList>
    </citation>
    <scope>NUCLEOTIDE SEQUENCE</scope>
    <source>
        <strain evidence="10">IBT 26290</strain>
    </source>
</reference>
<gene>
    <name evidence="10" type="ORF">N7482_009393</name>
</gene>